<reference evidence="6 7" key="1">
    <citation type="journal article" date="2015" name="Genome Biol.">
        <title>Comparative genomics of Steinernema reveals deeply conserved gene regulatory networks.</title>
        <authorList>
            <person name="Dillman A.R."/>
            <person name="Macchietto M."/>
            <person name="Porter C.F."/>
            <person name="Rogers A."/>
            <person name="Williams B."/>
            <person name="Antoshechkin I."/>
            <person name="Lee M.M."/>
            <person name="Goodwin Z."/>
            <person name="Lu X."/>
            <person name="Lewis E.E."/>
            <person name="Goodrich-Blair H."/>
            <person name="Stock S.P."/>
            <person name="Adams B.J."/>
            <person name="Sternberg P.W."/>
            <person name="Mortazavi A."/>
        </authorList>
    </citation>
    <scope>NUCLEOTIDE SEQUENCE [LARGE SCALE GENOMIC DNA]</scope>
    <source>
        <strain evidence="6 7">ALL</strain>
    </source>
</reference>
<keyword evidence="7" id="KW-1185">Reference proteome</keyword>
<name>A0A4U5MVW1_STECR</name>
<dbReference type="InterPro" id="IPR038765">
    <property type="entry name" value="Papain-like_cys_pep_sf"/>
</dbReference>
<feature type="compositionally biased region" description="Polar residues" evidence="4">
    <location>
        <begin position="385"/>
        <end position="405"/>
    </location>
</feature>
<organism evidence="6 7">
    <name type="scientific">Steinernema carpocapsae</name>
    <name type="common">Entomopathogenic nematode</name>
    <dbReference type="NCBI Taxonomy" id="34508"/>
    <lineage>
        <taxon>Eukaryota</taxon>
        <taxon>Metazoa</taxon>
        <taxon>Ecdysozoa</taxon>
        <taxon>Nematoda</taxon>
        <taxon>Chromadorea</taxon>
        <taxon>Rhabditida</taxon>
        <taxon>Tylenchina</taxon>
        <taxon>Panagrolaimomorpha</taxon>
        <taxon>Strongyloidoidea</taxon>
        <taxon>Steinernematidae</taxon>
        <taxon>Steinernema</taxon>
    </lineage>
</organism>
<evidence type="ECO:0000256" key="4">
    <source>
        <dbReference type="SAM" id="MobiDB-lite"/>
    </source>
</evidence>
<reference evidence="6 7" key="2">
    <citation type="journal article" date="2019" name="G3 (Bethesda)">
        <title>Hybrid Assembly of the Genome of the Entomopathogenic Nematode Steinernema carpocapsae Identifies the X-Chromosome.</title>
        <authorList>
            <person name="Serra L."/>
            <person name="Macchietto M."/>
            <person name="Macias-Munoz A."/>
            <person name="McGill C.J."/>
            <person name="Rodriguez I.M."/>
            <person name="Rodriguez B."/>
            <person name="Murad R."/>
            <person name="Mortazavi A."/>
        </authorList>
    </citation>
    <scope>NUCLEOTIDE SEQUENCE [LARGE SCALE GENOMIC DNA]</scope>
    <source>
        <strain evidence="6 7">ALL</strain>
    </source>
</reference>
<proteinExistence type="inferred from homology"/>
<dbReference type="AlphaFoldDB" id="A0A4U5MVW1"/>
<dbReference type="GO" id="GO:0008234">
    <property type="term" value="F:cysteine-type peptidase activity"/>
    <property type="evidence" value="ECO:0007669"/>
    <property type="project" value="InterPro"/>
</dbReference>
<comment type="similarity">
    <text evidence="1">Belongs to the peptidase C48 family.</text>
</comment>
<protein>
    <recommendedName>
        <fullName evidence="5">Ubiquitin-like protease family profile domain-containing protein</fullName>
    </recommendedName>
</protein>
<evidence type="ECO:0000256" key="3">
    <source>
        <dbReference type="ARBA" id="ARBA00022801"/>
    </source>
</evidence>
<feature type="region of interest" description="Disordered" evidence="4">
    <location>
        <begin position="383"/>
        <end position="405"/>
    </location>
</feature>
<accession>A0A4U5MVW1</accession>
<dbReference type="EMBL" id="AZBU02000006">
    <property type="protein sequence ID" value="TKR74006.1"/>
    <property type="molecule type" value="Genomic_DNA"/>
</dbReference>
<evidence type="ECO:0000256" key="1">
    <source>
        <dbReference type="ARBA" id="ARBA00005234"/>
    </source>
</evidence>
<evidence type="ECO:0000259" key="5">
    <source>
        <dbReference type="Pfam" id="PF02902"/>
    </source>
</evidence>
<dbReference type="InterPro" id="IPR003653">
    <property type="entry name" value="Peptidase_C48_C"/>
</dbReference>
<dbReference type="GO" id="GO:0006508">
    <property type="term" value="P:proteolysis"/>
    <property type="evidence" value="ECO:0007669"/>
    <property type="project" value="UniProtKB-KW"/>
</dbReference>
<evidence type="ECO:0000313" key="6">
    <source>
        <dbReference type="EMBL" id="TKR74006.1"/>
    </source>
</evidence>
<gene>
    <name evidence="6" type="ORF">L596_021241</name>
</gene>
<evidence type="ECO:0000256" key="2">
    <source>
        <dbReference type="ARBA" id="ARBA00022670"/>
    </source>
</evidence>
<dbReference type="SUPFAM" id="SSF54001">
    <property type="entry name" value="Cysteine proteinases"/>
    <property type="match status" value="1"/>
</dbReference>
<keyword evidence="3" id="KW-0378">Hydrolase</keyword>
<feature type="region of interest" description="Disordered" evidence="4">
    <location>
        <begin position="1"/>
        <end position="63"/>
    </location>
</feature>
<comment type="caution">
    <text evidence="6">The sequence shown here is derived from an EMBL/GenBank/DDBJ whole genome shotgun (WGS) entry which is preliminary data.</text>
</comment>
<sequence>MLRGQTNGCDFSKSHLEQPNKWVKPSKKAPMMPDKRVKPDKKAPTMPDKRVKPDKKAPMMPDKRANKALRKDAEKGAKKDFIDLSSFNLSSMKQYIKFLRRQMSVISRRRYYSDFDERCYNALQMQVEFHLEEIAKWQKAQKRLAHPRLAEDCLKKSQKTSIGKAVAPMKLVADAPKKSVAVASKKFVAAAQKKPVSANQRQTSRYLKGGQKKTPVKAVPQVQTAAQAQPHTNQPWELFTDLFVNAWNESSAGITKTNLLESSAMTKYIGSIYNGLPRDKKEEIGFTPADLLSSTDGTPAFVYFGGSSPKTVLAPLCAYNHWYLYQIDLESRDVTQYDPYRSTPRAVTANDAEIQEVAKRLRRAAATLFPAVQETRTLSLPVWKNTRTTPSKPVTPSTAASTSRR</sequence>
<feature type="compositionally biased region" description="Basic and acidic residues" evidence="4">
    <location>
        <begin position="33"/>
        <end position="63"/>
    </location>
</feature>
<dbReference type="Pfam" id="PF02902">
    <property type="entry name" value="Peptidase_C48"/>
    <property type="match status" value="1"/>
</dbReference>
<evidence type="ECO:0000313" key="7">
    <source>
        <dbReference type="Proteomes" id="UP000298663"/>
    </source>
</evidence>
<keyword evidence="2" id="KW-0645">Protease</keyword>
<feature type="domain" description="Ubiquitin-like protease family profile" evidence="5">
    <location>
        <begin position="310"/>
        <end position="366"/>
    </location>
</feature>
<dbReference type="Proteomes" id="UP000298663">
    <property type="component" value="Unassembled WGS sequence"/>
</dbReference>